<dbReference type="Proteomes" id="UP000007115">
    <property type="component" value="Unassembled WGS sequence"/>
</dbReference>
<accession>G9N0D4</accession>
<organism evidence="1 2">
    <name type="scientific">Hypocrea virens (strain Gv29-8 / FGSC 10586)</name>
    <name type="common">Gliocladium virens</name>
    <name type="synonym">Trichoderma virens</name>
    <dbReference type="NCBI Taxonomy" id="413071"/>
    <lineage>
        <taxon>Eukaryota</taxon>
        <taxon>Fungi</taxon>
        <taxon>Dikarya</taxon>
        <taxon>Ascomycota</taxon>
        <taxon>Pezizomycotina</taxon>
        <taxon>Sordariomycetes</taxon>
        <taxon>Hypocreomycetidae</taxon>
        <taxon>Hypocreales</taxon>
        <taxon>Hypocreaceae</taxon>
        <taxon>Trichoderma</taxon>
    </lineage>
</organism>
<protein>
    <submittedName>
        <fullName evidence="1">Uncharacterized protein</fullName>
    </submittedName>
</protein>
<gene>
    <name evidence="1" type="ORF">TRIVIDRAFT_68193</name>
</gene>
<reference evidence="1 2" key="1">
    <citation type="journal article" date="2011" name="Genome Biol.">
        <title>Comparative genome sequence analysis underscores mycoparasitism as the ancestral life style of Trichoderma.</title>
        <authorList>
            <person name="Kubicek C.P."/>
            <person name="Herrera-Estrella A."/>
            <person name="Seidl-Seiboth V."/>
            <person name="Martinez D.A."/>
            <person name="Druzhinina I.S."/>
            <person name="Thon M."/>
            <person name="Zeilinger S."/>
            <person name="Casas-Flores S."/>
            <person name="Horwitz B.A."/>
            <person name="Mukherjee P.K."/>
            <person name="Mukherjee M."/>
            <person name="Kredics L."/>
            <person name="Alcaraz L.D."/>
            <person name="Aerts A."/>
            <person name="Antal Z."/>
            <person name="Atanasova L."/>
            <person name="Cervantes-Badillo M.G."/>
            <person name="Challacombe J."/>
            <person name="Chertkov O."/>
            <person name="McCluskey K."/>
            <person name="Coulpier F."/>
            <person name="Deshpande N."/>
            <person name="von Doehren H."/>
            <person name="Ebbole D.J."/>
            <person name="Esquivel-Naranjo E.U."/>
            <person name="Fekete E."/>
            <person name="Flipphi M."/>
            <person name="Glaser F."/>
            <person name="Gomez-Rodriguez E.Y."/>
            <person name="Gruber S."/>
            <person name="Han C."/>
            <person name="Henrissat B."/>
            <person name="Hermosa R."/>
            <person name="Hernandez-Onate M."/>
            <person name="Karaffa L."/>
            <person name="Kosti I."/>
            <person name="Le Crom S."/>
            <person name="Lindquist E."/>
            <person name="Lucas S."/>
            <person name="Luebeck M."/>
            <person name="Luebeck P.S."/>
            <person name="Margeot A."/>
            <person name="Metz B."/>
            <person name="Misra M."/>
            <person name="Nevalainen H."/>
            <person name="Omann M."/>
            <person name="Packer N."/>
            <person name="Perrone G."/>
            <person name="Uresti-Rivera E.E."/>
            <person name="Salamov A."/>
            <person name="Schmoll M."/>
            <person name="Seiboth B."/>
            <person name="Shapiro H."/>
            <person name="Sukno S."/>
            <person name="Tamayo-Ramos J.A."/>
            <person name="Tisch D."/>
            <person name="Wiest A."/>
            <person name="Wilkinson H.H."/>
            <person name="Zhang M."/>
            <person name="Coutinho P.M."/>
            <person name="Kenerley C.M."/>
            <person name="Monte E."/>
            <person name="Baker S.E."/>
            <person name="Grigoriev I.V."/>
        </authorList>
    </citation>
    <scope>NUCLEOTIDE SEQUENCE [LARGE SCALE GENOMIC DNA]</scope>
    <source>
        <strain evidence="2">Gv29-8 / FGSC 10586</strain>
    </source>
</reference>
<dbReference type="OrthoDB" id="10467049at2759"/>
<evidence type="ECO:0000313" key="1">
    <source>
        <dbReference type="EMBL" id="EHK19816.1"/>
    </source>
</evidence>
<dbReference type="HOGENOM" id="CLU_2027060_0_0_1"/>
<evidence type="ECO:0000313" key="2">
    <source>
        <dbReference type="Proteomes" id="UP000007115"/>
    </source>
</evidence>
<name>G9N0D4_HYPVG</name>
<dbReference type="VEuPathDB" id="FungiDB:TRIVIDRAFT_68193"/>
<dbReference type="InParanoid" id="G9N0D4"/>
<proteinExistence type="predicted"/>
<sequence length="122" mass="13732">MGVAACTTEATTEAYFGNSPASEFKNLNTVHFIDKEAFIKINHGLDETDSWFREWSEPVKVANALFRKGVFNEQRPRWTEAGCLFIALCIHRTNLEQNLGKPFGNESVNGALQRPVRSPKLC</sequence>
<dbReference type="EMBL" id="ABDF02000082">
    <property type="protein sequence ID" value="EHK19816.1"/>
    <property type="molecule type" value="Genomic_DNA"/>
</dbReference>
<dbReference type="RefSeq" id="XP_013954014.1">
    <property type="nucleotide sequence ID" value="XM_014098539.1"/>
</dbReference>
<keyword evidence="2" id="KW-1185">Reference proteome</keyword>
<dbReference type="GeneID" id="25797051"/>
<dbReference type="AlphaFoldDB" id="G9N0D4"/>
<comment type="caution">
    <text evidence="1">The sequence shown here is derived from an EMBL/GenBank/DDBJ whole genome shotgun (WGS) entry which is preliminary data.</text>
</comment>